<accession>A0A0D8HGZ5</accession>
<dbReference type="PATRIC" id="fig|1280514.3.peg.2774"/>
<dbReference type="EMBL" id="JXYS01000067">
    <property type="protein sequence ID" value="KJF17047.1"/>
    <property type="molecule type" value="Genomic_DNA"/>
</dbReference>
<dbReference type="Pfam" id="PF13578">
    <property type="entry name" value="Methyltransf_24"/>
    <property type="match status" value="1"/>
</dbReference>
<evidence type="ECO:0008006" key="3">
    <source>
        <dbReference type="Google" id="ProtNLM"/>
    </source>
</evidence>
<name>A0A0D8HGZ5_9ACTN</name>
<proteinExistence type="predicted"/>
<dbReference type="SUPFAM" id="SSF53335">
    <property type="entry name" value="S-adenosyl-L-methionine-dependent methyltransferases"/>
    <property type="match status" value="1"/>
</dbReference>
<dbReference type="Gene3D" id="3.40.50.150">
    <property type="entry name" value="Vaccinia Virus protein VP39"/>
    <property type="match status" value="1"/>
</dbReference>
<comment type="caution">
    <text evidence="1">The sequence shown here is derived from an EMBL/GenBank/DDBJ whole genome shotgun (WGS) entry which is preliminary data.</text>
</comment>
<sequence>MKYRLSLPAELLDLALWVKGFMPTSEGEALCYWASKALASPNSLGIEIGTYCGLSTIYLGYAASLSKSLVVTIDHHKGSIENGPDWESHDWTLVDPVSNDLDTLGRFRAAMRVTNLNKYVMAVLGDSRNAAKFIKHPVDFIFLDGGHDEKTQWSDFQSYSPLLGLGGTLAIHDVFPDPKDGGRPPFEIFQHALESATYQEISSEGSLRILKKIIDDGA</sequence>
<dbReference type="RefSeq" id="WP_052605750.1">
    <property type="nucleotide sequence ID" value="NZ_JXYS01000067.1"/>
</dbReference>
<evidence type="ECO:0000313" key="2">
    <source>
        <dbReference type="Proteomes" id="UP000032360"/>
    </source>
</evidence>
<dbReference type="OrthoDB" id="240750at2"/>
<evidence type="ECO:0000313" key="1">
    <source>
        <dbReference type="EMBL" id="KJF17047.1"/>
    </source>
</evidence>
<dbReference type="InterPro" id="IPR029063">
    <property type="entry name" value="SAM-dependent_MTases_sf"/>
</dbReference>
<organism evidence="1 2">
    <name type="scientific">Acidithrix ferrooxidans</name>
    <dbReference type="NCBI Taxonomy" id="1280514"/>
    <lineage>
        <taxon>Bacteria</taxon>
        <taxon>Bacillati</taxon>
        <taxon>Actinomycetota</taxon>
        <taxon>Acidimicrobiia</taxon>
        <taxon>Acidimicrobiales</taxon>
        <taxon>Acidimicrobiaceae</taxon>
        <taxon>Acidithrix</taxon>
    </lineage>
</organism>
<keyword evidence="2" id="KW-1185">Reference proteome</keyword>
<protein>
    <recommendedName>
        <fullName evidence="3">Class I SAM-dependent methyltransferase</fullName>
    </recommendedName>
</protein>
<gene>
    <name evidence="1" type="ORF">AXFE_21180</name>
</gene>
<dbReference type="AlphaFoldDB" id="A0A0D8HGZ5"/>
<dbReference type="Proteomes" id="UP000032360">
    <property type="component" value="Unassembled WGS sequence"/>
</dbReference>
<reference evidence="1 2" key="1">
    <citation type="submission" date="2015-01" db="EMBL/GenBank/DDBJ databases">
        <title>Draft genome of the acidophilic iron oxidizer Acidithrix ferrooxidans strain Py-F3.</title>
        <authorList>
            <person name="Poehlein A."/>
            <person name="Eisen S."/>
            <person name="Schloemann M."/>
            <person name="Johnson B.D."/>
            <person name="Daniel R."/>
            <person name="Muehling M."/>
        </authorList>
    </citation>
    <scope>NUCLEOTIDE SEQUENCE [LARGE SCALE GENOMIC DNA]</scope>
    <source>
        <strain evidence="1 2">Py-F3</strain>
    </source>
</reference>
<dbReference type="STRING" id="1280514.AXFE_21180"/>